<dbReference type="InterPro" id="IPR012876">
    <property type="entry name" value="DUF1677_pln"/>
</dbReference>
<name>A0AAD8NQF8_TARER</name>
<comment type="caution">
    <text evidence="1">The sequence shown here is derived from an EMBL/GenBank/DDBJ whole genome shotgun (WGS) entry which is preliminary data.</text>
</comment>
<organism evidence="1 2">
    <name type="scientific">Tagetes erecta</name>
    <name type="common">African marigold</name>
    <dbReference type="NCBI Taxonomy" id="13708"/>
    <lineage>
        <taxon>Eukaryota</taxon>
        <taxon>Viridiplantae</taxon>
        <taxon>Streptophyta</taxon>
        <taxon>Embryophyta</taxon>
        <taxon>Tracheophyta</taxon>
        <taxon>Spermatophyta</taxon>
        <taxon>Magnoliopsida</taxon>
        <taxon>eudicotyledons</taxon>
        <taxon>Gunneridae</taxon>
        <taxon>Pentapetalae</taxon>
        <taxon>asterids</taxon>
        <taxon>campanulids</taxon>
        <taxon>Asterales</taxon>
        <taxon>Asteraceae</taxon>
        <taxon>Asteroideae</taxon>
        <taxon>Heliantheae alliance</taxon>
        <taxon>Tageteae</taxon>
        <taxon>Tagetes</taxon>
    </lineage>
</organism>
<dbReference type="EMBL" id="JAUHHV010000007">
    <property type="protein sequence ID" value="KAK1416913.1"/>
    <property type="molecule type" value="Genomic_DNA"/>
</dbReference>
<evidence type="ECO:0008006" key="3">
    <source>
        <dbReference type="Google" id="ProtNLM"/>
    </source>
</evidence>
<dbReference type="PANTHER" id="PTHR33108">
    <property type="entry name" value="OS01G0745000 PROTEIN"/>
    <property type="match status" value="1"/>
</dbReference>
<dbReference type="PANTHER" id="PTHR33108:SF32">
    <property type="entry name" value="DUF1677 FAMILY PROTEIN (DUF1677)"/>
    <property type="match status" value="1"/>
</dbReference>
<reference evidence="1" key="1">
    <citation type="journal article" date="2023" name="bioRxiv">
        <title>Improved chromosome-level genome assembly for marigold (Tagetes erecta).</title>
        <authorList>
            <person name="Jiang F."/>
            <person name="Yuan L."/>
            <person name="Wang S."/>
            <person name="Wang H."/>
            <person name="Xu D."/>
            <person name="Wang A."/>
            <person name="Fan W."/>
        </authorList>
    </citation>
    <scope>NUCLEOTIDE SEQUENCE</scope>
    <source>
        <strain evidence="1">WSJ</strain>
        <tissue evidence="1">Leaf</tissue>
    </source>
</reference>
<gene>
    <name evidence="1" type="ORF">QVD17_26032</name>
</gene>
<protein>
    <recommendedName>
        <fullName evidence="3">DUF1677 family protein</fullName>
    </recommendedName>
</protein>
<dbReference type="AlphaFoldDB" id="A0AAD8NQF8"/>
<dbReference type="Pfam" id="PF07911">
    <property type="entry name" value="DUF1677"/>
    <property type="match status" value="1"/>
</dbReference>
<proteinExistence type="predicted"/>
<evidence type="ECO:0000313" key="1">
    <source>
        <dbReference type="EMBL" id="KAK1416913.1"/>
    </source>
</evidence>
<accession>A0AAD8NQF8</accession>
<keyword evidence="2" id="KW-1185">Reference proteome</keyword>
<sequence>MSSSTSNLTTVAEITEMSTTVMPATESAPVTTKLITETTEVTSATCDCCGLTEECTPEYIDRIRERYQGNWICGLCGEAVKDEIVRSKRLITTEEAMNRHVSFCRSPREPTVSLIAAVRQILRRSLDSPTSVKSMPCTPTTKISNHTTTMLTRSESCMPDITLVVDSSSGHESDEDDD</sequence>
<dbReference type="Proteomes" id="UP001229421">
    <property type="component" value="Unassembled WGS sequence"/>
</dbReference>
<evidence type="ECO:0000313" key="2">
    <source>
        <dbReference type="Proteomes" id="UP001229421"/>
    </source>
</evidence>